<evidence type="ECO:0008006" key="3">
    <source>
        <dbReference type="Google" id="ProtNLM"/>
    </source>
</evidence>
<proteinExistence type="predicted"/>
<sequence length="369" mass="40180">MTTEIQVLIVSLDDGTINLTSDEPGVDRIVSITSNKGLTLSLPVTLVKTGSYVGRKTVTVESSIDIAVFVAILGSSGTGDGYMAIPITSLQKKYFFSSNIGIRLSVVSFYENTEIGFTVTVGSAVSLNELGLSSNSNITMGRGQNLQVQKGGGPMGYVTGSKPFMLLQGSRADSTFQYITSITDSVFFTAANLYIIPYLYNGTDAITFCNPTGIQSAKSDGKVYSSTNYLLLKYLTKVRYIQTDFPTSCQYIGHGFSITVPSVSSYTTYCRFLTPYQQRFTHHSAVLIKTEYDSEIKFIDIGTGHEVSPDYKEVVTVEGVSYSALYYNIEPGQYEVYNGNPNATLTVISYGFGKGIQAAYGYPVCFKKI</sequence>
<organism evidence="1 2">
    <name type="scientific">Pinctada imbricata</name>
    <name type="common">Atlantic pearl-oyster</name>
    <name type="synonym">Pinctada martensii</name>
    <dbReference type="NCBI Taxonomy" id="66713"/>
    <lineage>
        <taxon>Eukaryota</taxon>
        <taxon>Metazoa</taxon>
        <taxon>Spiralia</taxon>
        <taxon>Lophotrochozoa</taxon>
        <taxon>Mollusca</taxon>
        <taxon>Bivalvia</taxon>
        <taxon>Autobranchia</taxon>
        <taxon>Pteriomorphia</taxon>
        <taxon>Pterioida</taxon>
        <taxon>Pterioidea</taxon>
        <taxon>Pteriidae</taxon>
        <taxon>Pinctada</taxon>
    </lineage>
</organism>
<dbReference type="PANTHER" id="PTHR46534">
    <property type="entry name" value="IGGFC_BINDING DOMAIN-CONTAINING PROTEIN"/>
    <property type="match status" value="1"/>
</dbReference>
<comment type="caution">
    <text evidence="1">The sequence shown here is derived from an EMBL/GenBank/DDBJ whole genome shotgun (WGS) entry which is preliminary data.</text>
</comment>
<name>A0AA88YRV3_PINIB</name>
<gene>
    <name evidence="1" type="ORF">FSP39_008502</name>
</gene>
<dbReference type="PANTHER" id="PTHR46534:SF1">
    <property type="entry name" value="IGGFC-BINDING PROTEIN N-TERMINAL DOMAIN-CONTAINING PROTEIN"/>
    <property type="match status" value="1"/>
</dbReference>
<keyword evidence="2" id="KW-1185">Reference proteome</keyword>
<protein>
    <recommendedName>
        <fullName evidence="3">IgGFc-binding protein N-terminal domain-containing protein</fullName>
    </recommendedName>
</protein>
<accession>A0AA88YRV3</accession>
<dbReference type="EMBL" id="VSWD01000002">
    <property type="protein sequence ID" value="KAK3107172.1"/>
    <property type="molecule type" value="Genomic_DNA"/>
</dbReference>
<evidence type="ECO:0000313" key="1">
    <source>
        <dbReference type="EMBL" id="KAK3107172.1"/>
    </source>
</evidence>
<evidence type="ECO:0000313" key="2">
    <source>
        <dbReference type="Proteomes" id="UP001186944"/>
    </source>
</evidence>
<reference evidence="1" key="1">
    <citation type="submission" date="2019-08" db="EMBL/GenBank/DDBJ databases">
        <title>The improved chromosome-level genome for the pearl oyster Pinctada fucata martensii using PacBio sequencing and Hi-C.</title>
        <authorList>
            <person name="Zheng Z."/>
        </authorList>
    </citation>
    <scope>NUCLEOTIDE SEQUENCE</scope>
    <source>
        <strain evidence="1">ZZ-2019</strain>
        <tissue evidence="1">Adductor muscle</tissue>
    </source>
</reference>
<dbReference type="AlphaFoldDB" id="A0AA88YRV3"/>
<dbReference type="Proteomes" id="UP001186944">
    <property type="component" value="Unassembled WGS sequence"/>
</dbReference>